<sequence>MAGWVDKWFTKRGEQVGFLEGAASDSGAVIDPDETIEEVQYESDFDSDATIPDPNFLNGFLSEDDEDEVGVSGQLDQMLKRESVSQGRDQSVGVSTLRPR</sequence>
<evidence type="ECO:0000256" key="1">
    <source>
        <dbReference type="SAM" id="MobiDB-lite"/>
    </source>
</evidence>
<protein>
    <submittedName>
        <fullName evidence="2">Uncharacterized protein</fullName>
    </submittedName>
</protein>
<dbReference type="Proteomes" id="UP001307849">
    <property type="component" value="Unassembled WGS sequence"/>
</dbReference>
<evidence type="ECO:0000313" key="2">
    <source>
        <dbReference type="EMBL" id="KAK6520147.1"/>
    </source>
</evidence>
<organism evidence="2 3">
    <name type="scientific">Arthrobotrys conoides</name>
    <dbReference type="NCBI Taxonomy" id="74498"/>
    <lineage>
        <taxon>Eukaryota</taxon>
        <taxon>Fungi</taxon>
        <taxon>Dikarya</taxon>
        <taxon>Ascomycota</taxon>
        <taxon>Pezizomycotina</taxon>
        <taxon>Orbiliomycetes</taxon>
        <taxon>Orbiliales</taxon>
        <taxon>Orbiliaceae</taxon>
        <taxon>Arthrobotrys</taxon>
    </lineage>
</organism>
<name>A0AAN8NVG3_9PEZI</name>
<keyword evidence="3" id="KW-1185">Reference proteome</keyword>
<proteinExistence type="predicted"/>
<feature type="compositionally biased region" description="Polar residues" evidence="1">
    <location>
        <begin position="84"/>
        <end position="94"/>
    </location>
</feature>
<comment type="caution">
    <text evidence="2">The sequence shown here is derived from an EMBL/GenBank/DDBJ whole genome shotgun (WGS) entry which is preliminary data.</text>
</comment>
<gene>
    <name evidence="2" type="ORF">TWF506_000431</name>
</gene>
<evidence type="ECO:0000313" key="3">
    <source>
        <dbReference type="Proteomes" id="UP001307849"/>
    </source>
</evidence>
<reference evidence="2 3" key="1">
    <citation type="submission" date="2019-10" db="EMBL/GenBank/DDBJ databases">
        <authorList>
            <person name="Palmer J.M."/>
        </authorList>
    </citation>
    <scope>NUCLEOTIDE SEQUENCE [LARGE SCALE GENOMIC DNA]</scope>
    <source>
        <strain evidence="2 3">TWF506</strain>
    </source>
</reference>
<feature type="region of interest" description="Disordered" evidence="1">
    <location>
        <begin position="78"/>
        <end position="100"/>
    </location>
</feature>
<dbReference type="AlphaFoldDB" id="A0AAN8NVG3"/>
<dbReference type="EMBL" id="JAVHJM010000001">
    <property type="protein sequence ID" value="KAK6520147.1"/>
    <property type="molecule type" value="Genomic_DNA"/>
</dbReference>
<accession>A0AAN8NVG3</accession>